<keyword evidence="1 10" id="KW-1003">Cell membrane</keyword>
<feature type="domain" description="Calcineurin-like phosphoesterase" evidence="11">
    <location>
        <begin position="21"/>
        <end position="213"/>
    </location>
</feature>
<dbReference type="GO" id="GO:0019897">
    <property type="term" value="C:extrinsic component of plasma membrane"/>
    <property type="evidence" value="ECO:0007669"/>
    <property type="project" value="UniProtKB-UniRule"/>
</dbReference>
<proteinExistence type="inferred from homology"/>
<comment type="caution">
    <text evidence="12">The sequence shown here is derived from an EMBL/GenBank/DDBJ whole genome shotgun (WGS) entry which is preliminary data.</text>
</comment>
<dbReference type="GO" id="GO:0005737">
    <property type="term" value="C:cytoplasm"/>
    <property type="evidence" value="ECO:0007669"/>
    <property type="project" value="InterPro"/>
</dbReference>
<dbReference type="UniPathway" id="UPA00359">
    <property type="reaction ID" value="UER00480"/>
</dbReference>
<dbReference type="EC" id="3.6.1.54" evidence="10"/>
<feature type="binding site" evidence="10">
    <location>
        <position position="175"/>
    </location>
    <ligand>
        <name>substrate</name>
    </ligand>
</feature>
<evidence type="ECO:0000256" key="4">
    <source>
        <dbReference type="ARBA" id="ARBA00022556"/>
    </source>
</evidence>
<evidence type="ECO:0000256" key="5">
    <source>
        <dbReference type="ARBA" id="ARBA00022723"/>
    </source>
</evidence>
<dbReference type="PANTHER" id="PTHR34990">
    <property type="entry name" value="UDP-2,3-DIACYLGLUCOSAMINE HYDROLASE-RELATED"/>
    <property type="match status" value="1"/>
</dbReference>
<keyword evidence="9 10" id="KW-0464">Manganese</keyword>
<evidence type="ECO:0000259" key="11">
    <source>
        <dbReference type="Pfam" id="PF00149"/>
    </source>
</evidence>
<feature type="binding site" evidence="10">
    <location>
        <position position="24"/>
    </location>
    <ligand>
        <name>Mn(2+)</name>
        <dbReference type="ChEBI" id="CHEBI:29035"/>
        <label>1</label>
    </ligand>
</feature>
<keyword evidence="3 10" id="KW-0997">Cell inner membrane</keyword>
<protein>
    <recommendedName>
        <fullName evidence="10">UDP-2,3-diacylglucosamine hydrolase</fullName>
        <ecNumber evidence="10">3.6.1.54</ecNumber>
    </recommendedName>
    <alternativeName>
        <fullName evidence="10">UDP-2,3-diacylglucosamine diphosphatase</fullName>
    </alternativeName>
</protein>
<evidence type="ECO:0000256" key="8">
    <source>
        <dbReference type="ARBA" id="ARBA00023136"/>
    </source>
</evidence>
<dbReference type="GO" id="GO:0009245">
    <property type="term" value="P:lipid A biosynthetic process"/>
    <property type="evidence" value="ECO:0007669"/>
    <property type="project" value="UniProtKB-UniRule"/>
</dbReference>
<feature type="binding site" evidence="10">
    <location>
        <position position="55"/>
    </location>
    <ligand>
        <name>Mn(2+)</name>
        <dbReference type="ChEBI" id="CHEBI:29035"/>
        <label>1</label>
    </ligand>
</feature>
<dbReference type="Pfam" id="PF00149">
    <property type="entry name" value="Metallophos"/>
    <property type="match status" value="1"/>
</dbReference>
<dbReference type="CDD" id="cd07398">
    <property type="entry name" value="MPP_YbbF-LpxH"/>
    <property type="match status" value="1"/>
</dbReference>
<evidence type="ECO:0000256" key="9">
    <source>
        <dbReference type="ARBA" id="ARBA00023211"/>
    </source>
</evidence>
<dbReference type="RefSeq" id="WP_169419222.1">
    <property type="nucleotide sequence ID" value="NZ_JABBFX010000001.1"/>
</dbReference>
<evidence type="ECO:0000256" key="2">
    <source>
        <dbReference type="ARBA" id="ARBA00022516"/>
    </source>
</evidence>
<feature type="binding site" evidence="10">
    <location>
        <position position="26"/>
    </location>
    <ligand>
        <name>Mn(2+)</name>
        <dbReference type="ChEBI" id="CHEBI:29035"/>
        <label>1</label>
    </ligand>
</feature>
<comment type="catalytic activity">
    <reaction evidence="10">
        <text>UDP-2-N,3-O-bis[(3R)-3-hydroxytetradecanoyl]-alpha-D-glucosamine + H2O = 2-N,3-O-bis[(3R)-3-hydroxytetradecanoyl]-alpha-D-glucosaminyl 1-phosphate + UMP + 2 H(+)</text>
        <dbReference type="Rhea" id="RHEA:25213"/>
        <dbReference type="ChEBI" id="CHEBI:15377"/>
        <dbReference type="ChEBI" id="CHEBI:15378"/>
        <dbReference type="ChEBI" id="CHEBI:57865"/>
        <dbReference type="ChEBI" id="CHEBI:57957"/>
        <dbReference type="ChEBI" id="CHEBI:78847"/>
        <dbReference type="EC" id="3.6.1.54"/>
    </reaction>
</comment>
<dbReference type="PANTHER" id="PTHR34990:SF1">
    <property type="entry name" value="UDP-2,3-DIACYLGLUCOSAMINE HYDROLASE"/>
    <property type="match status" value="1"/>
</dbReference>
<evidence type="ECO:0000256" key="7">
    <source>
        <dbReference type="ARBA" id="ARBA00023098"/>
    </source>
</evidence>
<dbReference type="NCBIfam" id="TIGR01854">
    <property type="entry name" value="lipid_A_lpxH"/>
    <property type="match status" value="1"/>
</dbReference>
<keyword evidence="7 10" id="KW-0443">Lipid metabolism</keyword>
<evidence type="ECO:0000256" key="6">
    <source>
        <dbReference type="ARBA" id="ARBA00022801"/>
    </source>
</evidence>
<feature type="binding site" evidence="10">
    <location>
        <begin position="94"/>
        <end position="95"/>
    </location>
    <ligand>
        <name>substrate</name>
    </ligand>
</feature>
<dbReference type="SUPFAM" id="SSF56300">
    <property type="entry name" value="Metallo-dependent phosphatases"/>
    <property type="match status" value="1"/>
</dbReference>
<dbReference type="InterPro" id="IPR004843">
    <property type="entry name" value="Calcineurin-like_PHP"/>
</dbReference>
<dbReference type="GO" id="GO:0030145">
    <property type="term" value="F:manganese ion binding"/>
    <property type="evidence" value="ECO:0007669"/>
    <property type="project" value="UniProtKB-UniRule"/>
</dbReference>
<dbReference type="GO" id="GO:0008758">
    <property type="term" value="F:UDP-2,3-diacylglucosamine hydrolase activity"/>
    <property type="evidence" value="ECO:0007669"/>
    <property type="project" value="UniProtKB-UniRule"/>
</dbReference>
<organism evidence="12 13">
    <name type="scientific">Ramlibacter agri</name>
    <dbReference type="NCBI Taxonomy" id="2728837"/>
    <lineage>
        <taxon>Bacteria</taxon>
        <taxon>Pseudomonadati</taxon>
        <taxon>Pseudomonadota</taxon>
        <taxon>Betaproteobacteria</taxon>
        <taxon>Burkholderiales</taxon>
        <taxon>Comamonadaceae</taxon>
        <taxon>Ramlibacter</taxon>
    </lineage>
</organism>
<feature type="binding site" evidence="10">
    <location>
        <position position="137"/>
    </location>
    <ligand>
        <name>substrate</name>
    </ligand>
</feature>
<dbReference type="InterPro" id="IPR043461">
    <property type="entry name" value="LpxH-like"/>
</dbReference>
<dbReference type="EMBL" id="JABBFX010000001">
    <property type="protein sequence ID" value="NML45135.1"/>
    <property type="molecule type" value="Genomic_DNA"/>
</dbReference>
<dbReference type="InterPro" id="IPR010138">
    <property type="entry name" value="UDP-diacylglucosamine_Hdrlase"/>
</dbReference>
<gene>
    <name evidence="10" type="primary">lpxH</name>
    <name evidence="12" type="ORF">HHL11_15355</name>
</gene>
<name>A0A848H2U1_9BURK</name>
<feature type="binding site" evidence="10">
    <location>
        <position position="209"/>
    </location>
    <ligand>
        <name>Mn(2+)</name>
        <dbReference type="ChEBI" id="CHEBI:29035"/>
        <label>2</label>
    </ligand>
</feature>
<dbReference type="Proteomes" id="UP000541185">
    <property type="component" value="Unassembled WGS sequence"/>
</dbReference>
<feature type="binding site" evidence="10">
    <location>
        <position position="209"/>
    </location>
    <ligand>
        <name>substrate</name>
    </ligand>
</feature>
<feature type="binding site" evidence="10">
    <location>
        <position position="129"/>
    </location>
    <ligand>
        <name>Mn(2+)</name>
        <dbReference type="ChEBI" id="CHEBI:29035"/>
        <label>2</label>
    </ligand>
</feature>
<evidence type="ECO:0000256" key="1">
    <source>
        <dbReference type="ARBA" id="ARBA00022475"/>
    </source>
</evidence>
<evidence type="ECO:0000256" key="10">
    <source>
        <dbReference type="HAMAP-Rule" id="MF_00575"/>
    </source>
</evidence>
<comment type="subcellular location">
    <subcellularLocation>
        <location evidence="10">Cell inner membrane</location>
        <topology evidence="10">Peripheral membrane protein</topology>
        <orientation evidence="10">Cytoplasmic side</orientation>
    </subcellularLocation>
</comment>
<dbReference type="AlphaFoldDB" id="A0A848H2U1"/>
<evidence type="ECO:0000256" key="3">
    <source>
        <dbReference type="ARBA" id="ARBA00022519"/>
    </source>
</evidence>
<reference evidence="12 13" key="1">
    <citation type="submission" date="2020-04" db="EMBL/GenBank/DDBJ databases">
        <title>Ramlibacter sp. G-1-2-2 isolated from soil.</title>
        <authorList>
            <person name="Dahal R.H."/>
        </authorList>
    </citation>
    <scope>NUCLEOTIDE SEQUENCE [LARGE SCALE GENOMIC DNA]</scope>
    <source>
        <strain evidence="12 13">G-1-2-2</strain>
    </source>
</reference>
<keyword evidence="5 10" id="KW-0479">Metal-binding</keyword>
<sequence>MEAAPRAQELVAPQGWRSVEFISDLHLEASQPANFEAWRRYMAATQADAVFILGDLFEAWIGDDSAAGPGFEGDCAEVLRAATRQRPIFFLHGNRDFLLGAGFAATTGVTLLADPTVFAFGSARWLLTHGDALCLDDTEYQAFRRQVRSPAWQAAVLARPLAERRMMAKAIRSESEDLKRTDREYADVDMPAALAWLQAADAAVMIHGHTHKPREHDLDATHRRIVLSDWDPQAQPPRREALRLARDGAWQRVALA</sequence>
<comment type="similarity">
    <text evidence="10">Belongs to the LpxH family.</text>
</comment>
<comment type="function">
    <text evidence="10">Hydrolyzes the pyrophosphate bond of UDP-2,3-diacylglucosamine to yield 2,3-diacylglucosamine 1-phosphate (lipid X) and UMP by catalyzing the attack of water at the alpha-P atom. Involved in the biosynthesis of lipid A, a phosphorylated glycolipid that anchors the lipopolysaccharide to the outer membrane of the cell.</text>
</comment>
<comment type="pathway">
    <text evidence="10">Glycolipid biosynthesis; lipid IV(A) biosynthesis; lipid IV(A) from (3R)-3-hydroxytetradecanoyl-[acyl-carrier-protein] and UDP-N-acetyl-alpha-D-glucosamine: step 4/6.</text>
</comment>
<dbReference type="InterPro" id="IPR029052">
    <property type="entry name" value="Metallo-depent_PP-like"/>
</dbReference>
<feature type="binding site" evidence="10">
    <location>
        <position position="55"/>
    </location>
    <ligand>
        <name>Mn(2+)</name>
        <dbReference type="ChEBI" id="CHEBI:29035"/>
        <label>2</label>
    </ligand>
</feature>
<dbReference type="NCBIfam" id="NF003743">
    <property type="entry name" value="PRK05340.1"/>
    <property type="match status" value="1"/>
</dbReference>
<dbReference type="HAMAP" id="MF_00575">
    <property type="entry name" value="LpxH"/>
    <property type="match status" value="1"/>
</dbReference>
<evidence type="ECO:0000313" key="13">
    <source>
        <dbReference type="Proteomes" id="UP000541185"/>
    </source>
</evidence>
<keyword evidence="8 10" id="KW-0472">Membrane</keyword>
<keyword evidence="2 10" id="KW-0444">Lipid biosynthesis</keyword>
<evidence type="ECO:0000313" key="12">
    <source>
        <dbReference type="EMBL" id="NML45135.1"/>
    </source>
</evidence>
<dbReference type="Gene3D" id="3.60.21.10">
    <property type="match status" value="1"/>
</dbReference>
<keyword evidence="13" id="KW-1185">Reference proteome</keyword>
<accession>A0A848H2U1</accession>
<comment type="cofactor">
    <cofactor evidence="10">
        <name>Mn(2+)</name>
        <dbReference type="ChEBI" id="CHEBI:29035"/>
    </cofactor>
    <text evidence="10">Binds 2 Mn(2+) ions per subunit in a binuclear metal center.</text>
</comment>
<feature type="binding site" evidence="10">
    <location>
        <position position="94"/>
    </location>
    <ligand>
        <name>Mn(2+)</name>
        <dbReference type="ChEBI" id="CHEBI:29035"/>
        <label>2</label>
    </ligand>
</feature>
<comment type="caution">
    <text evidence="10">Lacks conserved residue(s) required for the propagation of feature annotation.</text>
</comment>
<feature type="binding site" evidence="10">
    <location>
        <position position="211"/>
    </location>
    <ligand>
        <name>Mn(2+)</name>
        <dbReference type="ChEBI" id="CHEBI:29035"/>
        <label>1</label>
    </ligand>
</feature>
<keyword evidence="6 10" id="KW-0378">Hydrolase</keyword>
<keyword evidence="4 10" id="KW-0441">Lipid A biosynthesis</keyword>